<sequence>MRNADATRQRILEAARAEFSRFGLAGARVNRIAADSGANKERIYANFGSKEGLFEAVMADRLSQHARGVGAWEGTPDEIIDRLRDRHTESPDLLRLMLWEALEVGDALVPDEARRRAHYQERLAALAAAFELPSKAEAGAAMMLLIGLGAWARTMPQLARMLAPEDDVEAFETAMDGLLHKLARVALDNGG</sequence>
<dbReference type="AlphaFoldDB" id="A0A0D6AYI5"/>
<dbReference type="PRINTS" id="PR00455">
    <property type="entry name" value="HTHTETR"/>
</dbReference>
<dbReference type="InterPro" id="IPR001647">
    <property type="entry name" value="HTH_TetR"/>
</dbReference>
<dbReference type="GO" id="GO:0003677">
    <property type="term" value="F:DNA binding"/>
    <property type="evidence" value="ECO:0007669"/>
    <property type="project" value="UniProtKB-UniRule"/>
</dbReference>
<dbReference type="InterPro" id="IPR009057">
    <property type="entry name" value="Homeodomain-like_sf"/>
</dbReference>
<dbReference type="PATRIC" id="fig|35806.4.peg.824"/>
<dbReference type="Proteomes" id="UP000064912">
    <property type="component" value="Chromosome"/>
</dbReference>
<dbReference type="SUPFAM" id="SSF46689">
    <property type="entry name" value="Homeodomain-like"/>
    <property type="match status" value="1"/>
</dbReference>
<dbReference type="EMBL" id="AP014800">
    <property type="protein sequence ID" value="BAQ67973.1"/>
    <property type="molecule type" value="Genomic_DNA"/>
</dbReference>
<name>A0A0D6AYI5_RHOSU</name>
<dbReference type="KEGG" id="rsu:NHU_00805"/>
<evidence type="ECO:0000256" key="1">
    <source>
        <dbReference type="ARBA" id="ARBA00023125"/>
    </source>
</evidence>
<dbReference type="PROSITE" id="PS50977">
    <property type="entry name" value="HTH_TETR_2"/>
    <property type="match status" value="1"/>
</dbReference>
<dbReference type="InterPro" id="IPR036271">
    <property type="entry name" value="Tet_transcr_reg_TetR-rel_C_sf"/>
</dbReference>
<keyword evidence="1 2" id="KW-0238">DNA-binding</keyword>
<gene>
    <name evidence="4" type="ORF">NHU_00805</name>
</gene>
<protein>
    <submittedName>
        <fullName evidence="4">TetR family transcriptional regulator</fullName>
    </submittedName>
</protein>
<dbReference type="Gene3D" id="1.10.357.10">
    <property type="entry name" value="Tetracycline Repressor, domain 2"/>
    <property type="match status" value="1"/>
</dbReference>
<dbReference type="SUPFAM" id="SSF48498">
    <property type="entry name" value="Tetracyclin repressor-like, C-terminal domain"/>
    <property type="match status" value="1"/>
</dbReference>
<feature type="DNA-binding region" description="H-T-H motif" evidence="2">
    <location>
        <begin position="28"/>
        <end position="47"/>
    </location>
</feature>
<evidence type="ECO:0000313" key="5">
    <source>
        <dbReference type="Proteomes" id="UP000064912"/>
    </source>
</evidence>
<evidence type="ECO:0000313" key="4">
    <source>
        <dbReference type="EMBL" id="BAQ67973.1"/>
    </source>
</evidence>
<accession>A0A0D6AYI5</accession>
<dbReference type="Pfam" id="PF17926">
    <property type="entry name" value="TetR_C_21"/>
    <property type="match status" value="1"/>
</dbReference>
<proteinExistence type="predicted"/>
<dbReference type="PANTHER" id="PTHR30328:SF54">
    <property type="entry name" value="HTH-TYPE TRANSCRIPTIONAL REPRESSOR SCO4008"/>
    <property type="match status" value="1"/>
</dbReference>
<feature type="domain" description="HTH tetR-type" evidence="3">
    <location>
        <begin position="5"/>
        <end position="65"/>
    </location>
</feature>
<dbReference type="Pfam" id="PF00440">
    <property type="entry name" value="TetR_N"/>
    <property type="match status" value="1"/>
</dbReference>
<evidence type="ECO:0000256" key="2">
    <source>
        <dbReference type="PROSITE-ProRule" id="PRU00335"/>
    </source>
</evidence>
<dbReference type="InterPro" id="IPR050109">
    <property type="entry name" value="HTH-type_TetR-like_transc_reg"/>
</dbReference>
<reference evidence="4 5" key="1">
    <citation type="submission" date="2015-02" db="EMBL/GenBank/DDBJ databases">
        <title>Genome sequene of Rhodovulum sulfidophilum DSM 2351.</title>
        <authorList>
            <person name="Nagao N."/>
        </authorList>
    </citation>
    <scope>NUCLEOTIDE SEQUENCE [LARGE SCALE GENOMIC DNA]</scope>
    <source>
        <strain evidence="4 5">DSM 2351</strain>
    </source>
</reference>
<dbReference type="InterPro" id="IPR041467">
    <property type="entry name" value="Sco4008_C"/>
</dbReference>
<dbReference type="PANTHER" id="PTHR30328">
    <property type="entry name" value="TRANSCRIPTIONAL REPRESSOR"/>
    <property type="match status" value="1"/>
</dbReference>
<evidence type="ECO:0000259" key="3">
    <source>
        <dbReference type="PROSITE" id="PS50977"/>
    </source>
</evidence>
<organism evidence="4 5">
    <name type="scientific">Rhodovulum sulfidophilum</name>
    <name type="common">Rhodobacter sulfidophilus</name>
    <dbReference type="NCBI Taxonomy" id="35806"/>
    <lineage>
        <taxon>Bacteria</taxon>
        <taxon>Pseudomonadati</taxon>
        <taxon>Pseudomonadota</taxon>
        <taxon>Alphaproteobacteria</taxon>
        <taxon>Rhodobacterales</taxon>
        <taxon>Paracoccaceae</taxon>
        <taxon>Rhodovulum</taxon>
    </lineage>
</organism>